<dbReference type="SMART" id="SM00858">
    <property type="entry name" value="SAF"/>
    <property type="match status" value="1"/>
</dbReference>
<keyword evidence="3" id="KW-0574">Periplasm</keyword>
<evidence type="ECO:0000313" key="7">
    <source>
        <dbReference type="Proteomes" id="UP001300261"/>
    </source>
</evidence>
<evidence type="ECO:0000256" key="2">
    <source>
        <dbReference type="ARBA" id="ARBA00022729"/>
    </source>
</evidence>
<comment type="subcellular location">
    <subcellularLocation>
        <location evidence="1">Periplasm</location>
    </subcellularLocation>
</comment>
<evidence type="ECO:0000259" key="5">
    <source>
        <dbReference type="SMART" id="SM00858"/>
    </source>
</evidence>
<name>A0ABT3QYN2_9HYPH</name>
<evidence type="ECO:0000256" key="4">
    <source>
        <dbReference type="SAM" id="SignalP"/>
    </source>
</evidence>
<feature type="domain" description="SAF" evidence="5">
    <location>
        <begin position="189"/>
        <end position="251"/>
    </location>
</feature>
<dbReference type="Proteomes" id="UP001300261">
    <property type="component" value="Unassembled WGS sequence"/>
</dbReference>
<evidence type="ECO:0000256" key="1">
    <source>
        <dbReference type="ARBA" id="ARBA00004418"/>
    </source>
</evidence>
<dbReference type="RefSeq" id="WP_265961762.1">
    <property type="nucleotide sequence ID" value="NZ_JAPEVI010000003.1"/>
</dbReference>
<dbReference type="NCBIfam" id="TIGR03170">
    <property type="entry name" value="flgA_cterm"/>
    <property type="match status" value="1"/>
</dbReference>
<gene>
    <name evidence="6" type="primary">flgA</name>
    <name evidence="6" type="ORF">ON753_06515</name>
</gene>
<proteinExistence type="predicted"/>
<feature type="chain" id="PRO_5047057294" evidence="4">
    <location>
        <begin position="25"/>
        <end position="328"/>
    </location>
</feature>
<dbReference type="PANTHER" id="PTHR36307">
    <property type="entry name" value="FLAGELLA BASAL BODY P-RING FORMATION PROTEIN FLGA"/>
    <property type="match status" value="1"/>
</dbReference>
<dbReference type="InterPro" id="IPR039246">
    <property type="entry name" value="Flagellar_FlgA"/>
</dbReference>
<dbReference type="Pfam" id="PF13144">
    <property type="entry name" value="ChapFlgA"/>
    <property type="match status" value="1"/>
</dbReference>
<evidence type="ECO:0000313" key="6">
    <source>
        <dbReference type="EMBL" id="MCX2722058.1"/>
    </source>
</evidence>
<sequence>MMRHLFKAAIGLMLAVSAGNPALAGEAPVLRSQVMTLSEIVTVGDFYSNAGEHASQPLFRSPDMGTSGEVDAEVVAERARAAGLKTAGTDGLRSVAVHRGATRFGHEQLTALVRNTLIGNSAGLDAESLEVNLLQAPDEILADPQVQNPIRIDRVDWSQTSGRFTIQAVAAVEHGRMPFTLYGTAVEMVDVVALAQPLRRGDILKEDDLATVRLARSKVPAGVVMDTAEVAGMQARTNLRANYPLSSRDFQRPVLIRRGEKVTVVYELPGMKLSSRAEALEDGAKGDVVDVMNLQSRRIVPATIYSRGQVRVLSSNPVVASLNSETNQ</sequence>
<dbReference type="PANTHER" id="PTHR36307:SF1">
    <property type="entry name" value="FLAGELLA BASAL BODY P-RING FORMATION PROTEIN FLGA"/>
    <property type="match status" value="1"/>
</dbReference>
<protein>
    <submittedName>
        <fullName evidence="6">Flagellar basal body P-ring formation chaperone FlgA</fullName>
    </submittedName>
</protein>
<reference evidence="6 7" key="1">
    <citation type="journal article" date="2016" name="Int. J. Syst. Evol. Microbiol.">
        <title>Labrenzia salina sp. nov., isolated from the rhizosphere of the halophyte Arthrocnemum macrostachyum.</title>
        <authorList>
            <person name="Camacho M."/>
            <person name="Redondo-Gomez S."/>
            <person name="Rodriguez-Llorente I."/>
            <person name="Rohde M."/>
            <person name="Sproer C."/>
            <person name="Schumann P."/>
            <person name="Klenk H.P."/>
            <person name="Montero-Calasanz M.D.C."/>
        </authorList>
    </citation>
    <scope>NUCLEOTIDE SEQUENCE [LARGE SCALE GENOMIC DNA]</scope>
    <source>
        <strain evidence="6 7">DSM 29163</strain>
    </source>
</reference>
<keyword evidence="6" id="KW-0969">Cilium</keyword>
<dbReference type="InterPro" id="IPR017585">
    <property type="entry name" value="SAF_FlgA"/>
</dbReference>
<accession>A0ABT3QYN2</accession>
<dbReference type="InterPro" id="IPR013974">
    <property type="entry name" value="SAF"/>
</dbReference>
<comment type="caution">
    <text evidence="6">The sequence shown here is derived from an EMBL/GenBank/DDBJ whole genome shotgun (WGS) entry which is preliminary data.</text>
</comment>
<dbReference type="CDD" id="cd11614">
    <property type="entry name" value="SAF_CpaB_FlgA_like"/>
    <property type="match status" value="1"/>
</dbReference>
<keyword evidence="7" id="KW-1185">Reference proteome</keyword>
<keyword evidence="6" id="KW-0282">Flagellum</keyword>
<evidence type="ECO:0000256" key="3">
    <source>
        <dbReference type="ARBA" id="ARBA00022764"/>
    </source>
</evidence>
<keyword evidence="6" id="KW-0966">Cell projection</keyword>
<feature type="signal peptide" evidence="4">
    <location>
        <begin position="1"/>
        <end position="24"/>
    </location>
</feature>
<dbReference type="Gene3D" id="3.90.1210.10">
    <property type="entry name" value="Antifreeze-like/N-acetylneuraminic acid synthase C-terminal domain"/>
    <property type="match status" value="1"/>
</dbReference>
<dbReference type="EMBL" id="JAPEVI010000003">
    <property type="protein sequence ID" value="MCX2722058.1"/>
    <property type="molecule type" value="Genomic_DNA"/>
</dbReference>
<keyword evidence="2 4" id="KW-0732">Signal</keyword>
<organism evidence="6 7">
    <name type="scientific">Roseibium salinum</name>
    <dbReference type="NCBI Taxonomy" id="1604349"/>
    <lineage>
        <taxon>Bacteria</taxon>
        <taxon>Pseudomonadati</taxon>
        <taxon>Pseudomonadota</taxon>
        <taxon>Alphaproteobacteria</taxon>
        <taxon>Hyphomicrobiales</taxon>
        <taxon>Stappiaceae</taxon>
        <taxon>Roseibium</taxon>
    </lineage>
</organism>
<dbReference type="Gene3D" id="2.30.30.760">
    <property type="match status" value="1"/>
</dbReference>